<evidence type="ECO:0000313" key="2">
    <source>
        <dbReference type="Proteomes" id="UP000199651"/>
    </source>
</evidence>
<dbReference type="AlphaFoldDB" id="A0A1H0RTC2"/>
<dbReference type="EMBL" id="FNJB01000008">
    <property type="protein sequence ID" value="SDP32754.1"/>
    <property type="molecule type" value="Genomic_DNA"/>
</dbReference>
<organism evidence="1 2">
    <name type="scientific">Actinokineospora alba</name>
    <dbReference type="NCBI Taxonomy" id="504798"/>
    <lineage>
        <taxon>Bacteria</taxon>
        <taxon>Bacillati</taxon>
        <taxon>Actinomycetota</taxon>
        <taxon>Actinomycetes</taxon>
        <taxon>Pseudonocardiales</taxon>
        <taxon>Pseudonocardiaceae</taxon>
        <taxon>Actinokineospora</taxon>
    </lineage>
</organism>
<dbReference type="STRING" id="504798.SAMN05421871_113119"/>
<dbReference type="RefSeq" id="WP_228770031.1">
    <property type="nucleotide sequence ID" value="NZ_FNDV01000013.1"/>
</dbReference>
<keyword evidence="2" id="KW-1185">Reference proteome</keyword>
<dbReference type="Proteomes" id="UP000199651">
    <property type="component" value="Unassembled WGS sequence"/>
</dbReference>
<accession>A0A1H0RTC2</accession>
<gene>
    <name evidence="1" type="ORF">SAMN05192558_108119</name>
</gene>
<protein>
    <submittedName>
        <fullName evidence="1">Uncharacterized protein</fullName>
    </submittedName>
</protein>
<evidence type="ECO:0000313" key="1">
    <source>
        <dbReference type="EMBL" id="SDP32754.1"/>
    </source>
</evidence>
<sequence length="123" mass="13883">MSTPSHQWPTDKVAALRLGQRLVTDVPASRPGRRAFVDITPVITEADAEARNQGWKRADDARTFTLRHWDYDADRLDGMDYDVGSVLIKAATAAGEPELAAILETWHLHPEQFVYPWQTDDPK</sequence>
<proteinExistence type="predicted"/>
<reference evidence="2" key="1">
    <citation type="submission" date="2016-10" db="EMBL/GenBank/DDBJ databases">
        <authorList>
            <person name="Varghese N."/>
            <person name="Submissions S."/>
        </authorList>
    </citation>
    <scope>NUCLEOTIDE SEQUENCE [LARGE SCALE GENOMIC DNA]</scope>
    <source>
        <strain evidence="2">IBRC-M 10655</strain>
    </source>
</reference>
<name>A0A1H0RTC2_9PSEU</name>